<evidence type="ECO:0008006" key="8">
    <source>
        <dbReference type="Google" id="ProtNLM"/>
    </source>
</evidence>
<dbReference type="Gene3D" id="3.10.110.10">
    <property type="entry name" value="Ubiquitin Conjugating Enzyme"/>
    <property type="match status" value="1"/>
</dbReference>
<dbReference type="CDD" id="cd23810">
    <property type="entry name" value="UBCc_BIRC6"/>
    <property type="match status" value="1"/>
</dbReference>
<dbReference type="PANTHER" id="PTHR46116:SF15">
    <property type="entry name" value="(E3-INDEPENDENT) E2 UBIQUITIN-CONJUGATING ENZYME"/>
    <property type="match status" value="1"/>
</dbReference>
<accession>A0ABZ1D9X5</accession>
<feature type="domain" description="UBA" evidence="4">
    <location>
        <begin position="1"/>
        <end position="41"/>
    </location>
</feature>
<feature type="compositionally biased region" description="Low complexity" evidence="3">
    <location>
        <begin position="308"/>
        <end position="322"/>
    </location>
</feature>
<dbReference type="Proteomes" id="UP001329825">
    <property type="component" value="Chromosome 9"/>
</dbReference>
<feature type="region of interest" description="Disordered" evidence="3">
    <location>
        <begin position="308"/>
        <end position="335"/>
    </location>
</feature>
<dbReference type="SUPFAM" id="SSF54495">
    <property type="entry name" value="UBC-like"/>
    <property type="match status" value="1"/>
</dbReference>
<name>A0ABZ1D9X5_9TREE</name>
<organism evidence="6 7">
    <name type="scientific">Kwoniella shivajii</name>
    <dbReference type="NCBI Taxonomy" id="564305"/>
    <lineage>
        <taxon>Eukaryota</taxon>
        <taxon>Fungi</taxon>
        <taxon>Dikarya</taxon>
        <taxon>Basidiomycota</taxon>
        <taxon>Agaricomycotina</taxon>
        <taxon>Tremellomycetes</taxon>
        <taxon>Tremellales</taxon>
        <taxon>Cryptococcaceae</taxon>
        <taxon>Kwoniella</taxon>
    </lineage>
</organism>
<dbReference type="InterPro" id="IPR015940">
    <property type="entry name" value="UBA"/>
</dbReference>
<dbReference type="InterPro" id="IPR016135">
    <property type="entry name" value="UBQ-conjugating_enzyme/RWD"/>
</dbReference>
<dbReference type="GeneID" id="87958907"/>
<feature type="compositionally biased region" description="Acidic residues" evidence="3">
    <location>
        <begin position="102"/>
        <end position="119"/>
    </location>
</feature>
<keyword evidence="1" id="KW-0808">Transferase</keyword>
<sequence>MASNPAFVQLVDMGVPGGRAKAALKRTKGDVMSAAERVFAGEFDDIPSDDECEDDISMSIEIQTPKGAEAKQNDFGKGKEVTVVEQSDDGMDVDGQGRNEESESDGEDGFAGGFEDDGEIPEDKLLSDPYAGIFFSKDRVEKVVEPVGREESHRLISEDGDQIKVKILGRGQWMSGCPEGNEQSFLFQLYSMLSEGSLLCSGGCGHTYERKQGDFFLQFPEFSQYTAYLRNKVQLLCPKCQYVTCLACGEKVDQHSTPNGRDTLAYINKKGKQAEASTDEALLHCPNLQGVLLGVGLNIIEQAFSLGNSNSTASHSTSNSPSGKSPPTKKQKTGILSSIKNKLVATANDNEDENDDSEDVDSDLADYTYSLGVSSRGKGALKGTGYGGMGNEDRSGQIRAEETQVAADAKMTLLLSQVRVFLPDLNRPGGPRTSDHLVHPTALAHLRRRSAFVNDLLRNDSLLDMSKRGDLYISLFDWMEIVSNHEALASMLAMPQMRSISSIPMTDDPESVLTTYEGSPSPRELLENCVIQAQAALKGLQASEELSKVKDQEVLTEEDLRMSTAELARRAREKHEKWNKDANHQLSIFCERIVTSAQIIDRSLIESKGRPFVDRMRESLPRLLGMGDKVGEHLVEGSTDEGTIKIYEEWAGQARFQYCDLTDSTSSSSGKQVYKHAFNGSIQSLEGMNMPKRSLAIAKELAILTTSLPVAWHSTIFLRVDETRVDILKAMIIGPEGTPYENGCFIFDIFLPLDYNQRCPSVKSMTTNGGLYRLNPNLYADGKVCLSLLGTWSGPGWIAGQSTLLQVLISIQSLILCEEPYVNEPGWANDAGSAASKAYSANVRRMVLIDAMANNIRNPPFPFENEIKTHFRLKVRSIKQQIEKWKKLDDAKSTIGDSFEHGDKTNDKGKDTFDSAAGRLVKLLEELECGDNGTNPLNEEEMKKDKDKLMKKGGRLGKAFGLNR</sequence>
<dbReference type="PROSITE" id="PS50030">
    <property type="entry name" value="UBA"/>
    <property type="match status" value="1"/>
</dbReference>
<keyword evidence="7" id="KW-1185">Reference proteome</keyword>
<evidence type="ECO:0000259" key="4">
    <source>
        <dbReference type="PROSITE" id="PS50030"/>
    </source>
</evidence>
<evidence type="ECO:0000259" key="5">
    <source>
        <dbReference type="PROSITE" id="PS50127"/>
    </source>
</evidence>
<evidence type="ECO:0000256" key="2">
    <source>
        <dbReference type="ARBA" id="ARBA00022786"/>
    </source>
</evidence>
<proteinExistence type="predicted"/>
<evidence type="ECO:0000256" key="1">
    <source>
        <dbReference type="ARBA" id="ARBA00022679"/>
    </source>
</evidence>
<dbReference type="EMBL" id="CP141889">
    <property type="protein sequence ID" value="WRT69786.1"/>
    <property type="molecule type" value="Genomic_DNA"/>
</dbReference>
<dbReference type="Gene3D" id="1.10.8.10">
    <property type="entry name" value="DNA helicase RuvA subunit, C-terminal domain"/>
    <property type="match status" value="1"/>
</dbReference>
<keyword evidence="2" id="KW-0833">Ubl conjugation pathway</keyword>
<dbReference type="InterPro" id="IPR000608">
    <property type="entry name" value="UBC"/>
</dbReference>
<evidence type="ECO:0000313" key="7">
    <source>
        <dbReference type="Proteomes" id="UP001329825"/>
    </source>
</evidence>
<dbReference type="SMART" id="SM00212">
    <property type="entry name" value="UBCc"/>
    <property type="match status" value="1"/>
</dbReference>
<protein>
    <recommendedName>
        <fullName evidence="8">UBC core domain-containing protein</fullName>
    </recommendedName>
</protein>
<feature type="domain" description="UBC core" evidence="5">
    <location>
        <begin position="692"/>
        <end position="852"/>
    </location>
</feature>
<evidence type="ECO:0000313" key="6">
    <source>
        <dbReference type="EMBL" id="WRT69786.1"/>
    </source>
</evidence>
<reference evidence="6 7" key="1">
    <citation type="submission" date="2024-01" db="EMBL/GenBank/DDBJ databases">
        <title>Comparative genomics of Cryptococcus and Kwoniella reveals pathogenesis evolution and contrasting modes of karyotype evolution via chromosome fusion or intercentromeric recombination.</title>
        <authorList>
            <person name="Coelho M.A."/>
            <person name="David-Palma M."/>
            <person name="Shea T."/>
            <person name="Bowers K."/>
            <person name="McGinley-Smith S."/>
            <person name="Mohammad A.W."/>
            <person name="Gnirke A."/>
            <person name="Yurkov A.M."/>
            <person name="Nowrousian M."/>
            <person name="Sun S."/>
            <person name="Cuomo C.A."/>
            <person name="Heitman J."/>
        </authorList>
    </citation>
    <scope>NUCLEOTIDE SEQUENCE [LARGE SCALE GENOMIC DNA]</scope>
    <source>
        <strain evidence="6">CBS 11374</strain>
    </source>
</reference>
<dbReference type="PANTHER" id="PTHR46116">
    <property type="entry name" value="(E3-INDEPENDENT) E2 UBIQUITIN-CONJUGATING ENZYME"/>
    <property type="match status" value="1"/>
</dbReference>
<dbReference type="Pfam" id="PF00179">
    <property type="entry name" value="UQ_con"/>
    <property type="match status" value="1"/>
</dbReference>
<gene>
    <name evidence="6" type="ORF">IL334_006777</name>
</gene>
<dbReference type="PROSITE" id="PS50127">
    <property type="entry name" value="UBC_2"/>
    <property type="match status" value="1"/>
</dbReference>
<feature type="region of interest" description="Disordered" evidence="3">
    <location>
        <begin position="85"/>
        <end position="119"/>
    </location>
</feature>
<evidence type="ECO:0000256" key="3">
    <source>
        <dbReference type="SAM" id="MobiDB-lite"/>
    </source>
</evidence>
<dbReference type="RefSeq" id="XP_062794525.1">
    <property type="nucleotide sequence ID" value="XM_062938474.1"/>
</dbReference>